<dbReference type="GO" id="GO:0003735">
    <property type="term" value="F:structural constituent of ribosome"/>
    <property type="evidence" value="ECO:0007669"/>
    <property type="project" value="InterPro"/>
</dbReference>
<dbReference type="eggNOG" id="COG0261">
    <property type="taxonomic scope" value="Bacteria"/>
</dbReference>
<dbReference type="PANTHER" id="PTHR21349">
    <property type="entry name" value="50S RIBOSOMAL PROTEIN L21"/>
    <property type="match status" value="1"/>
</dbReference>
<dbReference type="HAMAP" id="MF_01363">
    <property type="entry name" value="Ribosomal_bL21"/>
    <property type="match status" value="1"/>
</dbReference>
<keyword evidence="4 6" id="KW-0689">Ribosomal protein</keyword>
<dbReference type="PATRIC" id="fig|28125.4.peg.2414"/>
<dbReference type="Proteomes" id="UP000070093">
    <property type="component" value="Unassembled WGS sequence"/>
</dbReference>
<evidence type="ECO:0000256" key="1">
    <source>
        <dbReference type="ARBA" id="ARBA00008563"/>
    </source>
</evidence>
<dbReference type="InterPro" id="IPR001787">
    <property type="entry name" value="Ribosomal_bL21"/>
</dbReference>
<evidence type="ECO:0000256" key="4">
    <source>
        <dbReference type="ARBA" id="ARBA00022980"/>
    </source>
</evidence>
<dbReference type="EMBL" id="LTAG01000133">
    <property type="protein sequence ID" value="KXO14693.1"/>
    <property type="molecule type" value="Genomic_DNA"/>
</dbReference>
<evidence type="ECO:0000256" key="3">
    <source>
        <dbReference type="ARBA" id="ARBA00022884"/>
    </source>
</evidence>
<keyword evidence="3 6" id="KW-0694">RNA-binding</keyword>
<evidence type="ECO:0000256" key="6">
    <source>
        <dbReference type="HAMAP-Rule" id="MF_01363"/>
    </source>
</evidence>
<evidence type="ECO:0000256" key="2">
    <source>
        <dbReference type="ARBA" id="ARBA00022730"/>
    </source>
</evidence>
<comment type="similarity">
    <text evidence="1 6 7">Belongs to the bacterial ribosomal protein bL21 family.</text>
</comment>
<comment type="caution">
    <text evidence="8">The sequence shown here is derived from an EMBL/GenBank/DDBJ whole genome shotgun (WGS) entry which is preliminary data.</text>
</comment>
<comment type="subunit">
    <text evidence="6">Part of the 50S ribosomal subunit. Contacts protein L20.</text>
</comment>
<proteinExistence type="inferred from homology"/>
<evidence type="ECO:0000256" key="5">
    <source>
        <dbReference type="ARBA" id="ARBA00023274"/>
    </source>
</evidence>
<dbReference type="AlphaFoldDB" id="A0A137SQG2"/>
<reference evidence="8 9" key="1">
    <citation type="submission" date="2016-02" db="EMBL/GenBank/DDBJ databases">
        <authorList>
            <person name="Wen L."/>
            <person name="He K."/>
            <person name="Yang H."/>
        </authorList>
    </citation>
    <scope>NUCLEOTIDE SEQUENCE [LARGE SCALE GENOMIC DNA]</scope>
    <source>
        <strain evidence="8 9">GED7880</strain>
    </source>
</reference>
<keyword evidence="2 6" id="KW-0699">rRNA-binding</keyword>
<organism evidence="8 9">
    <name type="scientific">Prevotella bivia</name>
    <dbReference type="NCBI Taxonomy" id="28125"/>
    <lineage>
        <taxon>Bacteria</taxon>
        <taxon>Pseudomonadati</taxon>
        <taxon>Bacteroidota</taxon>
        <taxon>Bacteroidia</taxon>
        <taxon>Bacteroidales</taxon>
        <taxon>Prevotellaceae</taxon>
        <taxon>Prevotella</taxon>
    </lineage>
</organism>
<dbReference type="Pfam" id="PF00829">
    <property type="entry name" value="Ribosomal_L21p"/>
    <property type="match status" value="1"/>
</dbReference>
<dbReference type="GO" id="GO:1990904">
    <property type="term" value="C:ribonucleoprotein complex"/>
    <property type="evidence" value="ECO:0007669"/>
    <property type="project" value="UniProtKB-KW"/>
</dbReference>
<keyword evidence="5 6" id="KW-0687">Ribonucleoprotein</keyword>
<accession>A0A137SQG2</accession>
<evidence type="ECO:0000313" key="9">
    <source>
        <dbReference type="Proteomes" id="UP000070093"/>
    </source>
</evidence>
<comment type="function">
    <text evidence="6 7">This protein binds to 23S rRNA in the presence of protein L20.</text>
</comment>
<name>A0A137SQG2_9BACT</name>
<dbReference type="InterPro" id="IPR036164">
    <property type="entry name" value="bL21-like_sf"/>
</dbReference>
<dbReference type="SUPFAM" id="SSF141091">
    <property type="entry name" value="L21p-like"/>
    <property type="match status" value="1"/>
</dbReference>
<gene>
    <name evidence="6" type="primary">rplU</name>
    <name evidence="8" type="ORF">HMPREF3202_02420</name>
</gene>
<sequence length="147" mass="16469">MWYGCKPQCFCNFATNYAVWARISAGKMLSRLAVKPVYNNIIMYAIVEINGQQFKAEEGMKLFVNHIKDVEAGNTVEFDKVLLIDNDGNVTVGAPTVSGAKVVAEVVNPLVKGDKVIVFKMKRRKDCRKKNGHRTQFTQVEIKSINA</sequence>
<evidence type="ECO:0000313" key="8">
    <source>
        <dbReference type="EMBL" id="KXO14693.1"/>
    </source>
</evidence>
<dbReference type="STRING" id="28125.HMPREF3202_02420"/>
<dbReference type="GO" id="GO:0005737">
    <property type="term" value="C:cytoplasm"/>
    <property type="evidence" value="ECO:0007669"/>
    <property type="project" value="UniProtKB-ARBA"/>
</dbReference>
<dbReference type="GO" id="GO:0006412">
    <property type="term" value="P:translation"/>
    <property type="evidence" value="ECO:0007669"/>
    <property type="project" value="UniProtKB-UniRule"/>
</dbReference>
<dbReference type="NCBIfam" id="TIGR00061">
    <property type="entry name" value="L21"/>
    <property type="match status" value="1"/>
</dbReference>
<dbReference type="GO" id="GO:0019843">
    <property type="term" value="F:rRNA binding"/>
    <property type="evidence" value="ECO:0007669"/>
    <property type="project" value="UniProtKB-UniRule"/>
</dbReference>
<protein>
    <recommendedName>
        <fullName evidence="6">Large ribosomal subunit protein bL21</fullName>
    </recommendedName>
</protein>
<dbReference type="PANTHER" id="PTHR21349:SF0">
    <property type="entry name" value="LARGE RIBOSOMAL SUBUNIT PROTEIN BL21M"/>
    <property type="match status" value="1"/>
</dbReference>
<dbReference type="InterPro" id="IPR018258">
    <property type="entry name" value="Ribosomal_bL21_CS"/>
</dbReference>
<evidence type="ECO:0000256" key="7">
    <source>
        <dbReference type="RuleBase" id="RU000562"/>
    </source>
</evidence>
<dbReference type="GO" id="GO:0005840">
    <property type="term" value="C:ribosome"/>
    <property type="evidence" value="ECO:0007669"/>
    <property type="project" value="UniProtKB-KW"/>
</dbReference>
<dbReference type="PROSITE" id="PS01169">
    <property type="entry name" value="RIBOSOMAL_L21"/>
    <property type="match status" value="1"/>
</dbReference>
<dbReference type="InterPro" id="IPR028909">
    <property type="entry name" value="bL21-like"/>
</dbReference>